<name>A0A419F2U8_9BACT</name>
<sequence>MATKKVNPIPKGYHTVTPHIVVRDAAKAIDFYKRAFGAEEVMRLPGPDGHGIMHAELKIGDSFIMLGEESPEMGGECHSPESLGGSAVTLNLYVKDVDAAFERAVSAGAQVKMPLADMFWGDRYGALVDPFGHKWSLATHIEDVSPEEIRKRAEAFFAEAAK</sequence>
<dbReference type="AlphaFoldDB" id="A0A419F2U8"/>
<dbReference type="InterPro" id="IPR037523">
    <property type="entry name" value="VOC_core"/>
</dbReference>
<organism evidence="2 3">
    <name type="scientific">Candidatus Abyssobacteria bacterium SURF_17</name>
    <dbReference type="NCBI Taxonomy" id="2093361"/>
    <lineage>
        <taxon>Bacteria</taxon>
        <taxon>Pseudomonadati</taxon>
        <taxon>Candidatus Hydrogenedentota</taxon>
        <taxon>Candidatus Abyssobacteria</taxon>
    </lineage>
</organism>
<dbReference type="Gene3D" id="3.30.720.110">
    <property type="match status" value="1"/>
</dbReference>
<dbReference type="PROSITE" id="PS51819">
    <property type="entry name" value="VOC"/>
    <property type="match status" value="1"/>
</dbReference>
<evidence type="ECO:0000313" key="2">
    <source>
        <dbReference type="EMBL" id="RJP72573.1"/>
    </source>
</evidence>
<reference evidence="2 3" key="1">
    <citation type="journal article" date="2017" name="ISME J.">
        <title>Energy and carbon metabolisms in a deep terrestrial subsurface fluid microbial community.</title>
        <authorList>
            <person name="Momper L."/>
            <person name="Jungbluth S.P."/>
            <person name="Lee M.D."/>
            <person name="Amend J.P."/>
        </authorList>
    </citation>
    <scope>NUCLEOTIDE SEQUENCE [LARGE SCALE GENOMIC DNA]</scope>
    <source>
        <strain evidence="2">SURF_17</strain>
    </source>
</reference>
<comment type="caution">
    <text evidence="2">The sequence shown here is derived from an EMBL/GenBank/DDBJ whole genome shotgun (WGS) entry which is preliminary data.</text>
</comment>
<dbReference type="InterPro" id="IPR004360">
    <property type="entry name" value="Glyas_Fos-R_dOase_dom"/>
</dbReference>
<dbReference type="CDD" id="cd07246">
    <property type="entry name" value="VOC_like"/>
    <property type="match status" value="1"/>
</dbReference>
<proteinExistence type="predicted"/>
<dbReference type="Gene3D" id="3.30.720.120">
    <property type="match status" value="1"/>
</dbReference>
<dbReference type="Pfam" id="PF00903">
    <property type="entry name" value="Glyoxalase"/>
    <property type="match status" value="1"/>
</dbReference>
<gene>
    <name evidence="2" type="ORF">C4532_05770</name>
</gene>
<evidence type="ECO:0000259" key="1">
    <source>
        <dbReference type="PROSITE" id="PS51819"/>
    </source>
</evidence>
<dbReference type="Proteomes" id="UP000285961">
    <property type="component" value="Unassembled WGS sequence"/>
</dbReference>
<accession>A0A419F2U8</accession>
<dbReference type="PANTHER" id="PTHR34109:SF1">
    <property type="entry name" value="VOC DOMAIN-CONTAINING PROTEIN"/>
    <property type="match status" value="1"/>
</dbReference>
<dbReference type="SUPFAM" id="SSF54593">
    <property type="entry name" value="Glyoxalase/Bleomycin resistance protein/Dihydroxybiphenyl dioxygenase"/>
    <property type="match status" value="1"/>
</dbReference>
<evidence type="ECO:0000313" key="3">
    <source>
        <dbReference type="Proteomes" id="UP000285961"/>
    </source>
</evidence>
<protein>
    <submittedName>
        <fullName evidence="2">VOC family protein</fullName>
    </submittedName>
</protein>
<dbReference type="EMBL" id="QZKI01000043">
    <property type="protein sequence ID" value="RJP72573.1"/>
    <property type="molecule type" value="Genomic_DNA"/>
</dbReference>
<dbReference type="InterPro" id="IPR029068">
    <property type="entry name" value="Glyas_Bleomycin-R_OHBP_Dase"/>
</dbReference>
<dbReference type="PANTHER" id="PTHR34109">
    <property type="entry name" value="BNAUNNG04460D PROTEIN-RELATED"/>
    <property type="match status" value="1"/>
</dbReference>
<feature type="domain" description="VOC" evidence="1">
    <location>
        <begin position="12"/>
        <end position="140"/>
    </location>
</feature>